<feature type="transmembrane region" description="Helical" evidence="2">
    <location>
        <begin position="104"/>
        <end position="123"/>
    </location>
</feature>
<dbReference type="STRING" id="756272.Plabr_3470"/>
<reference evidence="4" key="1">
    <citation type="submission" date="2011-02" db="EMBL/GenBank/DDBJ databases">
        <title>The complete genome of Planctomyces brasiliensis DSM 5305.</title>
        <authorList>
            <person name="Lucas S."/>
            <person name="Copeland A."/>
            <person name="Lapidus A."/>
            <person name="Bruce D."/>
            <person name="Goodwin L."/>
            <person name="Pitluck S."/>
            <person name="Kyrpides N."/>
            <person name="Mavromatis K."/>
            <person name="Pagani I."/>
            <person name="Ivanova N."/>
            <person name="Ovchinnikova G."/>
            <person name="Lu M."/>
            <person name="Detter J.C."/>
            <person name="Han C."/>
            <person name="Land M."/>
            <person name="Hauser L."/>
            <person name="Markowitz V."/>
            <person name="Cheng J.-F."/>
            <person name="Hugenholtz P."/>
            <person name="Woyke T."/>
            <person name="Wu D."/>
            <person name="Tindall B."/>
            <person name="Pomrenke H.G."/>
            <person name="Brambilla E."/>
            <person name="Klenk H.-P."/>
            <person name="Eisen J.A."/>
        </authorList>
    </citation>
    <scope>NUCLEOTIDE SEQUENCE [LARGE SCALE GENOMIC DNA]</scope>
    <source>
        <strain evidence="4">ATCC 49424 / DSM 5305 / JCM 21570 / NBRC 103401 / IFAM 1448</strain>
    </source>
</reference>
<sequence>MKLFLPILFACLTAMCWGLYGPMIQNARSTTGEWSPLKPYVFIGVAYLVWAIGGGLVGMYLKQDTFTYAGTQSPAMTWGFIAGTFGAFGALFLTSAMLTGGKPLFVMPIVFGGAVSVTAIFSIIQLRQVTSTHPLLWAGMAMVVIGVVLVARYTPHGHKPKPGAPAHGEHAAAVEGSETTVAANKASE</sequence>
<keyword evidence="4" id="KW-1185">Reference proteome</keyword>
<keyword evidence="2" id="KW-0812">Transmembrane</keyword>
<dbReference type="RefSeq" id="WP_013629786.1">
    <property type="nucleotide sequence ID" value="NC_015174.1"/>
</dbReference>
<evidence type="ECO:0000256" key="2">
    <source>
        <dbReference type="SAM" id="Phobius"/>
    </source>
</evidence>
<dbReference type="EMBL" id="CP002546">
    <property type="protein sequence ID" value="ADY61067.1"/>
    <property type="molecule type" value="Genomic_DNA"/>
</dbReference>
<evidence type="ECO:0000256" key="1">
    <source>
        <dbReference type="SAM" id="MobiDB-lite"/>
    </source>
</evidence>
<evidence type="ECO:0000313" key="4">
    <source>
        <dbReference type="Proteomes" id="UP000006860"/>
    </source>
</evidence>
<name>F0SN38_RUBBR</name>
<feature type="transmembrane region" description="Helical" evidence="2">
    <location>
        <begin position="73"/>
        <end position="98"/>
    </location>
</feature>
<dbReference type="AlphaFoldDB" id="F0SN38"/>
<organism evidence="3 4">
    <name type="scientific">Rubinisphaera brasiliensis (strain ATCC 49424 / DSM 5305 / JCM 21570 / IAM 15109 / NBRC 103401 / IFAM 1448)</name>
    <name type="common">Planctomyces brasiliensis</name>
    <dbReference type="NCBI Taxonomy" id="756272"/>
    <lineage>
        <taxon>Bacteria</taxon>
        <taxon>Pseudomonadati</taxon>
        <taxon>Planctomycetota</taxon>
        <taxon>Planctomycetia</taxon>
        <taxon>Planctomycetales</taxon>
        <taxon>Planctomycetaceae</taxon>
        <taxon>Rubinisphaera</taxon>
    </lineage>
</organism>
<evidence type="ECO:0000313" key="3">
    <source>
        <dbReference type="EMBL" id="ADY61067.1"/>
    </source>
</evidence>
<accession>F0SN38</accession>
<keyword evidence="2" id="KW-0472">Membrane</keyword>
<keyword evidence="2" id="KW-1133">Transmembrane helix</keyword>
<feature type="transmembrane region" description="Helical" evidence="2">
    <location>
        <begin position="135"/>
        <end position="153"/>
    </location>
</feature>
<protein>
    <submittedName>
        <fullName evidence="3">Signal peptide-domain containing protein</fullName>
    </submittedName>
</protein>
<dbReference type="eggNOG" id="ENOG5033DYX">
    <property type="taxonomic scope" value="Bacteria"/>
</dbReference>
<dbReference type="KEGG" id="pbs:Plabr_3470"/>
<dbReference type="Proteomes" id="UP000006860">
    <property type="component" value="Chromosome"/>
</dbReference>
<proteinExistence type="predicted"/>
<dbReference type="OrthoDB" id="257805at2"/>
<feature type="transmembrane region" description="Helical" evidence="2">
    <location>
        <begin position="40"/>
        <end position="61"/>
    </location>
</feature>
<feature type="region of interest" description="Disordered" evidence="1">
    <location>
        <begin position="159"/>
        <end position="188"/>
    </location>
</feature>
<gene>
    <name evidence="3" type="ordered locus">Plabr_3470</name>
</gene>
<dbReference type="HOGENOM" id="CLU_1426812_0_0_0"/>